<gene>
    <name evidence="2" type="ORF">AMTR_s00071p00154870</name>
</gene>
<keyword evidence="3" id="KW-1185">Reference proteome</keyword>
<name>U5DCP3_AMBTC</name>
<accession>U5DCP3</accession>
<evidence type="ECO:0000313" key="3">
    <source>
        <dbReference type="Proteomes" id="UP000017836"/>
    </source>
</evidence>
<dbReference type="AlphaFoldDB" id="U5DCP3"/>
<evidence type="ECO:0000313" key="2">
    <source>
        <dbReference type="EMBL" id="ERN19995.1"/>
    </source>
</evidence>
<proteinExistence type="predicted"/>
<dbReference type="HOGENOM" id="CLU_1976169_0_0_1"/>
<feature type="region of interest" description="Disordered" evidence="1">
    <location>
        <begin position="1"/>
        <end position="20"/>
    </location>
</feature>
<organism evidence="2 3">
    <name type="scientific">Amborella trichopoda</name>
    <dbReference type="NCBI Taxonomy" id="13333"/>
    <lineage>
        <taxon>Eukaryota</taxon>
        <taxon>Viridiplantae</taxon>
        <taxon>Streptophyta</taxon>
        <taxon>Embryophyta</taxon>
        <taxon>Tracheophyta</taxon>
        <taxon>Spermatophyta</taxon>
        <taxon>Magnoliopsida</taxon>
        <taxon>Amborellales</taxon>
        <taxon>Amborellaceae</taxon>
        <taxon>Amborella</taxon>
    </lineage>
</organism>
<feature type="non-terminal residue" evidence="2">
    <location>
        <position position="1"/>
    </location>
</feature>
<evidence type="ECO:0000256" key="1">
    <source>
        <dbReference type="SAM" id="MobiDB-lite"/>
    </source>
</evidence>
<dbReference type="Proteomes" id="UP000017836">
    <property type="component" value="Unassembled WGS sequence"/>
</dbReference>
<feature type="non-terminal residue" evidence="2">
    <location>
        <position position="128"/>
    </location>
</feature>
<protein>
    <submittedName>
        <fullName evidence="2">Uncharacterized protein</fullName>
    </submittedName>
</protein>
<sequence>VLTNNRPPPASGVSSSLPRDRIPPLSGSSPFLPCIISCPHVSATQLQVKFSSCLVVSFSTARMREAVNGGPNVFGESLLSLAVVSEMLPPVFFPSCSLLLSFPSPEFAANALSSPPSDSFRGGFLFTT</sequence>
<dbReference type="EMBL" id="KI392062">
    <property type="protein sequence ID" value="ERN19995.1"/>
    <property type="molecule type" value="Genomic_DNA"/>
</dbReference>
<reference evidence="3" key="1">
    <citation type="journal article" date="2013" name="Science">
        <title>The Amborella genome and the evolution of flowering plants.</title>
        <authorList>
            <consortium name="Amborella Genome Project"/>
        </authorList>
    </citation>
    <scope>NUCLEOTIDE SEQUENCE [LARGE SCALE GENOMIC DNA]</scope>
</reference>
<feature type="compositionally biased region" description="Pro residues" evidence="1">
    <location>
        <begin position="1"/>
        <end position="10"/>
    </location>
</feature>